<dbReference type="InterPro" id="IPR036217">
    <property type="entry name" value="MethylDNA_cys_MeTrfase_DNAb"/>
</dbReference>
<dbReference type="NCBIfam" id="TIGR00589">
    <property type="entry name" value="ogt"/>
    <property type="match status" value="1"/>
</dbReference>
<dbReference type="PROSITE" id="PS00374">
    <property type="entry name" value="MGMT"/>
    <property type="match status" value="1"/>
</dbReference>
<reference evidence="11" key="1">
    <citation type="submission" date="2016-11" db="EMBL/GenBank/DDBJ databases">
        <authorList>
            <person name="Varghese N."/>
            <person name="Submissions S."/>
        </authorList>
    </citation>
    <scope>NUCLEOTIDE SEQUENCE [LARGE SCALE GENOMIC DNA]</scope>
    <source>
        <strain evidence="11">DSM 12395</strain>
    </source>
</reference>
<dbReference type="InterPro" id="IPR014048">
    <property type="entry name" value="MethylDNA_cys_MeTrfase_DNA-bd"/>
</dbReference>
<evidence type="ECO:0000256" key="3">
    <source>
        <dbReference type="ARBA" id="ARBA00011918"/>
    </source>
</evidence>
<evidence type="ECO:0000256" key="8">
    <source>
        <dbReference type="ARBA" id="ARBA00049348"/>
    </source>
</evidence>
<evidence type="ECO:0000256" key="4">
    <source>
        <dbReference type="ARBA" id="ARBA00022603"/>
    </source>
</evidence>
<dbReference type="GO" id="GO:0003908">
    <property type="term" value="F:methylated-DNA-[protein]-cysteine S-methyltransferase activity"/>
    <property type="evidence" value="ECO:0007669"/>
    <property type="project" value="UniProtKB-EC"/>
</dbReference>
<dbReference type="PANTHER" id="PTHR10815">
    <property type="entry name" value="METHYLATED-DNA--PROTEIN-CYSTEINE METHYLTRANSFERASE"/>
    <property type="match status" value="1"/>
</dbReference>
<dbReference type="EMBL" id="FQUY01000031">
    <property type="protein sequence ID" value="SHF52817.1"/>
    <property type="molecule type" value="Genomic_DNA"/>
</dbReference>
<evidence type="ECO:0000256" key="1">
    <source>
        <dbReference type="ARBA" id="ARBA00001286"/>
    </source>
</evidence>
<feature type="domain" description="Methylated-DNA-[protein]-cysteine S-methyltransferase DNA binding" evidence="9">
    <location>
        <begin position="94"/>
        <end position="173"/>
    </location>
</feature>
<evidence type="ECO:0000313" key="11">
    <source>
        <dbReference type="Proteomes" id="UP000184148"/>
    </source>
</evidence>
<keyword evidence="6" id="KW-0227">DNA damage</keyword>
<dbReference type="Proteomes" id="UP000184148">
    <property type="component" value="Unassembled WGS sequence"/>
</dbReference>
<comment type="similarity">
    <text evidence="2">Belongs to the MGMT family.</text>
</comment>
<keyword evidence="11" id="KW-1185">Reference proteome</keyword>
<dbReference type="PANTHER" id="PTHR10815:SF13">
    <property type="entry name" value="METHYLATED-DNA--PROTEIN-CYSTEINE METHYLTRANSFERASE"/>
    <property type="match status" value="1"/>
</dbReference>
<name>A0A1M5CDZ3_9FIRM</name>
<protein>
    <recommendedName>
        <fullName evidence="3">methylated-DNA--[protein]-cysteine S-methyltransferase</fullName>
        <ecNumber evidence="3">2.1.1.63</ecNumber>
    </recommendedName>
</protein>
<dbReference type="Pfam" id="PF01035">
    <property type="entry name" value="DNA_binding_1"/>
    <property type="match status" value="1"/>
</dbReference>
<dbReference type="STRING" id="1121429.SAMN02745133_02890"/>
<dbReference type="GO" id="GO:0006281">
    <property type="term" value="P:DNA repair"/>
    <property type="evidence" value="ECO:0007669"/>
    <property type="project" value="UniProtKB-KW"/>
</dbReference>
<evidence type="ECO:0000256" key="7">
    <source>
        <dbReference type="ARBA" id="ARBA00023204"/>
    </source>
</evidence>
<dbReference type="Gene3D" id="1.10.10.10">
    <property type="entry name" value="Winged helix-like DNA-binding domain superfamily/Winged helix DNA-binding domain"/>
    <property type="match status" value="1"/>
</dbReference>
<evidence type="ECO:0000256" key="6">
    <source>
        <dbReference type="ARBA" id="ARBA00022763"/>
    </source>
</evidence>
<evidence type="ECO:0000259" key="9">
    <source>
        <dbReference type="Pfam" id="PF01035"/>
    </source>
</evidence>
<comment type="catalytic activity">
    <reaction evidence="1">
        <text>a 4-O-methyl-thymidine in DNA + L-cysteinyl-[protein] = a thymidine in DNA + S-methyl-L-cysteinyl-[protein]</text>
        <dbReference type="Rhea" id="RHEA:53428"/>
        <dbReference type="Rhea" id="RHEA-COMP:10131"/>
        <dbReference type="Rhea" id="RHEA-COMP:10132"/>
        <dbReference type="Rhea" id="RHEA-COMP:13555"/>
        <dbReference type="Rhea" id="RHEA-COMP:13556"/>
        <dbReference type="ChEBI" id="CHEBI:29950"/>
        <dbReference type="ChEBI" id="CHEBI:82612"/>
        <dbReference type="ChEBI" id="CHEBI:137386"/>
        <dbReference type="ChEBI" id="CHEBI:137387"/>
        <dbReference type="EC" id="2.1.1.63"/>
    </reaction>
</comment>
<evidence type="ECO:0000313" key="10">
    <source>
        <dbReference type="EMBL" id="SHF52817.1"/>
    </source>
</evidence>
<keyword evidence="5 10" id="KW-0808">Transferase</keyword>
<sequence>MIVMNLQLVHTPWGCSAAAWEKGLLAGVTLPHDNEKEAIGTLAGYLKIRQDRLINEVLEKTDELQQRLAEGLVDYFAGKPVAFDLPLLWSRLTPFQQRVLKVVKEIPYGQVISYGEIARQIGCPGGARAVGGAVGSNPWLLVVPCHRVLAGNRQLGGFSSGLTWKEKLLKLENIPYKTSHG</sequence>
<dbReference type="InterPro" id="IPR036388">
    <property type="entry name" value="WH-like_DNA-bd_sf"/>
</dbReference>
<dbReference type="SUPFAM" id="SSF46767">
    <property type="entry name" value="Methylated DNA-protein cysteine methyltransferase, C-terminal domain"/>
    <property type="match status" value="1"/>
</dbReference>
<evidence type="ECO:0000256" key="2">
    <source>
        <dbReference type="ARBA" id="ARBA00008711"/>
    </source>
</evidence>
<dbReference type="EC" id="2.1.1.63" evidence="3"/>
<evidence type="ECO:0000256" key="5">
    <source>
        <dbReference type="ARBA" id="ARBA00022679"/>
    </source>
</evidence>
<accession>A0A1M5CDZ3</accession>
<keyword evidence="4 10" id="KW-0489">Methyltransferase</keyword>
<dbReference type="AlphaFoldDB" id="A0A1M5CDZ3"/>
<dbReference type="GO" id="GO:0032259">
    <property type="term" value="P:methylation"/>
    <property type="evidence" value="ECO:0007669"/>
    <property type="project" value="UniProtKB-KW"/>
</dbReference>
<dbReference type="CDD" id="cd06445">
    <property type="entry name" value="ATase"/>
    <property type="match status" value="1"/>
</dbReference>
<dbReference type="FunFam" id="1.10.10.10:FF:000214">
    <property type="entry name" value="Methylated-DNA--protein-cysteine methyltransferase"/>
    <property type="match status" value="1"/>
</dbReference>
<proteinExistence type="inferred from homology"/>
<organism evidence="10 11">
    <name type="scientific">Desulforamulus putei DSM 12395</name>
    <dbReference type="NCBI Taxonomy" id="1121429"/>
    <lineage>
        <taxon>Bacteria</taxon>
        <taxon>Bacillati</taxon>
        <taxon>Bacillota</taxon>
        <taxon>Clostridia</taxon>
        <taxon>Eubacteriales</taxon>
        <taxon>Peptococcaceae</taxon>
        <taxon>Desulforamulus</taxon>
    </lineage>
</organism>
<keyword evidence="7" id="KW-0234">DNA repair</keyword>
<dbReference type="InterPro" id="IPR001497">
    <property type="entry name" value="MethylDNA_cys_MeTrfase_AS"/>
</dbReference>
<gene>
    <name evidence="10" type="ORF">SAMN02745133_02890</name>
</gene>
<comment type="catalytic activity">
    <reaction evidence="8">
        <text>a 6-O-methyl-2'-deoxyguanosine in DNA + L-cysteinyl-[protein] = S-methyl-L-cysteinyl-[protein] + a 2'-deoxyguanosine in DNA</text>
        <dbReference type="Rhea" id="RHEA:24000"/>
        <dbReference type="Rhea" id="RHEA-COMP:10131"/>
        <dbReference type="Rhea" id="RHEA-COMP:10132"/>
        <dbReference type="Rhea" id="RHEA-COMP:11367"/>
        <dbReference type="Rhea" id="RHEA-COMP:11368"/>
        <dbReference type="ChEBI" id="CHEBI:29950"/>
        <dbReference type="ChEBI" id="CHEBI:82612"/>
        <dbReference type="ChEBI" id="CHEBI:85445"/>
        <dbReference type="ChEBI" id="CHEBI:85448"/>
        <dbReference type="EC" id="2.1.1.63"/>
    </reaction>
</comment>